<dbReference type="EMBL" id="CP005587">
    <property type="protein sequence ID" value="AGK59736.1"/>
    <property type="molecule type" value="Genomic_DNA"/>
</dbReference>
<dbReference type="Proteomes" id="UP000005952">
    <property type="component" value="Chromosome"/>
</dbReference>
<evidence type="ECO:0000256" key="1">
    <source>
        <dbReference type="SAM" id="MobiDB-lite"/>
    </source>
</evidence>
<name>N0BH15_9HYPH</name>
<gene>
    <name evidence="2" type="ORF">HYPDE_40338</name>
</gene>
<evidence type="ECO:0000313" key="3">
    <source>
        <dbReference type="Proteomes" id="UP000005952"/>
    </source>
</evidence>
<proteinExistence type="predicted"/>
<reference evidence="2 3" key="1">
    <citation type="journal article" date="2013" name="Genome Announc.">
        <title>Genome sequences for three denitrifying bacterial strains isolated from a uranium- and nitrate-contaminated subsurface environment.</title>
        <authorList>
            <person name="Venkatramanan R."/>
            <person name="Prakash O."/>
            <person name="Woyke T."/>
            <person name="Chain P."/>
            <person name="Goodwin L.A."/>
            <person name="Watson D."/>
            <person name="Brooks S."/>
            <person name="Kostka J.E."/>
            <person name="Green S.J."/>
        </authorList>
    </citation>
    <scope>NUCLEOTIDE SEQUENCE [LARGE SCALE GENOMIC DNA]</scope>
    <source>
        <strain evidence="2 3">1NES1</strain>
    </source>
</reference>
<keyword evidence="3" id="KW-1185">Reference proteome</keyword>
<protein>
    <submittedName>
        <fullName evidence="2">Uncharacterized protein</fullName>
    </submittedName>
</protein>
<dbReference type="KEGG" id="hdt:HYPDE_40338"/>
<evidence type="ECO:0000313" key="2">
    <source>
        <dbReference type="EMBL" id="AGK59736.1"/>
    </source>
</evidence>
<feature type="region of interest" description="Disordered" evidence="1">
    <location>
        <begin position="38"/>
        <end position="68"/>
    </location>
</feature>
<dbReference type="AlphaFoldDB" id="N0BH15"/>
<dbReference type="HOGENOM" id="CLU_2788259_0_0_5"/>
<organism evidence="2 3">
    <name type="scientific">Hyphomicrobium denitrificans 1NES1</name>
    <dbReference type="NCBI Taxonomy" id="670307"/>
    <lineage>
        <taxon>Bacteria</taxon>
        <taxon>Pseudomonadati</taxon>
        <taxon>Pseudomonadota</taxon>
        <taxon>Alphaproteobacteria</taxon>
        <taxon>Hyphomicrobiales</taxon>
        <taxon>Hyphomicrobiaceae</taxon>
        <taxon>Hyphomicrobium</taxon>
    </lineage>
</organism>
<sequence length="68" mass="7483">MNRVRRNLARLDIVLDPNCCTSDVGPPKLNRTWEPKLNETVNLDPGTLTEPSASKPPRRLRCGSASGP</sequence>
<accession>N0BH15</accession>